<sequence length="858" mass="98506">MMKQIYLGLLALFLVACNNNTTTKTELLAKGISLDLAEFRAEQLSNIEYYLTFNIPESLGKPVVSKLTLEVNINNLQQPLILDFNADKSLLLNVNANEDDIDIKHENEHLIIDATHLKQGKNTIEINFNAGELSLNRNKEYLYTLLVPDRASTLFPCFDQPDLKAVYHLNISAPKDWQVLCGALLQETITEENTTRHIYHPADKMSTYLFSFVAGVFETSQKTIDDFKMNLLYRETDSAKIIASVPEIFRLHYEAVRFLEDYTNYKFPFQKLDFATIPGFQYGGMEHVGAIQYREPVLFLDETATKSSKLGRGKLIAHEVSHMWFGDLVTMKWFNDVWMKEVFANFMADKIANPSFPEFNHDLQFVLSHYSSAYAEDRTQGATPIRQHLGNLKNAGSLYGNIIYNKAPIMMRQLEATMGKQAFQEGIQEYIKTYANGNADWNELVSILDKKTEVDMKAWSDVWVNQSGRPIFTDDINYTSNNTISNFTISQKAEDKSDKIWPQKFKIGLVYKDSIHVINVAMQNKDITIKEAIGLQRPLDIIYNYNGFGYGVFPVQNKSLNAILNLKDEVARGYSYVNLYEKTLNNDVAPIETYQLFKRAVLEEQEEVLVRLISGKLQSIFWTYLTKEERDNVQEALETDVRQRLEGTETSGIKKSLFGLYKAVAYSNKGQDFLYAIWSKTTNIKDLKLNKDDYTNLASTLALYNHPETQNILKTAEIQITNPDKLERFKFLLPSLSNDETTRDKLFESFKDAKNRAKESWVLNALGNIHHPLRQESGQKHLKKSLELLEEIQLTGDIFFPKRWLSSTIGRYNSAYAKTIIEEFLSENPDFSSILKNKLLQASDPIFRAQTIFESIKE</sequence>
<evidence type="ECO:0000259" key="13">
    <source>
        <dbReference type="Pfam" id="PF17900"/>
    </source>
</evidence>
<evidence type="ECO:0000256" key="8">
    <source>
        <dbReference type="ARBA" id="ARBA00022723"/>
    </source>
</evidence>
<dbReference type="RefSeq" id="WP_136840279.1">
    <property type="nucleotide sequence ID" value="NZ_SUPL01000001.1"/>
</dbReference>
<dbReference type="GO" id="GO:0016285">
    <property type="term" value="F:alanyl aminopeptidase activity"/>
    <property type="evidence" value="ECO:0007669"/>
    <property type="project" value="UniProtKB-EC"/>
</dbReference>
<dbReference type="GO" id="GO:0016020">
    <property type="term" value="C:membrane"/>
    <property type="evidence" value="ECO:0007669"/>
    <property type="project" value="TreeGrafter"/>
</dbReference>
<evidence type="ECO:0000313" key="14">
    <source>
        <dbReference type="EMBL" id="TJY37942.1"/>
    </source>
</evidence>
<dbReference type="EMBL" id="SUPL01000001">
    <property type="protein sequence ID" value="TJY37942.1"/>
    <property type="molecule type" value="Genomic_DNA"/>
</dbReference>
<organism evidence="14 15">
    <name type="scientific">Pontimicrobium aquaticum</name>
    <dbReference type="NCBI Taxonomy" id="2565367"/>
    <lineage>
        <taxon>Bacteria</taxon>
        <taxon>Pseudomonadati</taxon>
        <taxon>Bacteroidota</taxon>
        <taxon>Flavobacteriia</taxon>
        <taxon>Flavobacteriales</taxon>
        <taxon>Flavobacteriaceae</taxon>
        <taxon>Pontimicrobium</taxon>
    </lineage>
</organism>
<proteinExistence type="inferred from homology"/>
<dbReference type="Pfam" id="PF17900">
    <property type="entry name" value="Peptidase_M1_N"/>
    <property type="match status" value="1"/>
</dbReference>
<dbReference type="PROSITE" id="PS51257">
    <property type="entry name" value="PROKAR_LIPOPROTEIN"/>
    <property type="match status" value="1"/>
</dbReference>
<dbReference type="OrthoDB" id="100605at2"/>
<keyword evidence="11" id="KW-0482">Metalloprotease</keyword>
<keyword evidence="15" id="KW-1185">Reference proteome</keyword>
<evidence type="ECO:0000256" key="6">
    <source>
        <dbReference type="ARBA" id="ARBA00022438"/>
    </source>
</evidence>
<keyword evidence="9" id="KW-0378">Hydrolase</keyword>
<dbReference type="PANTHER" id="PTHR11533:SF174">
    <property type="entry name" value="PUROMYCIN-SENSITIVE AMINOPEPTIDASE-RELATED"/>
    <property type="match status" value="1"/>
</dbReference>
<dbReference type="InterPro" id="IPR042097">
    <property type="entry name" value="Aminopeptidase_N-like_N_sf"/>
</dbReference>
<accession>A0A4U0F542</accession>
<keyword evidence="6" id="KW-0031">Aminopeptidase</keyword>
<comment type="catalytic activity">
    <reaction evidence="1">
        <text>Release of an N-terminal amino acid, Xaa-|-Yaa- from a peptide, amide or arylamide. Xaa is preferably Ala, but may be most amino acids including Pro (slow action). When a terminal hydrophobic residue is followed by a prolyl residue, the two may be released as an intact Xaa-Pro dipeptide.</text>
        <dbReference type="EC" id="3.4.11.2"/>
    </reaction>
</comment>
<feature type="domain" description="Aminopeptidase N-like N-terminal" evidence="13">
    <location>
        <begin position="64"/>
        <end position="209"/>
    </location>
</feature>
<feature type="domain" description="Peptidase M1 membrane alanine aminopeptidase" evidence="12">
    <location>
        <begin position="254"/>
        <end position="463"/>
    </location>
</feature>
<dbReference type="GO" id="GO:0005615">
    <property type="term" value="C:extracellular space"/>
    <property type="evidence" value="ECO:0007669"/>
    <property type="project" value="TreeGrafter"/>
</dbReference>
<comment type="cofactor">
    <cofactor evidence="2">
        <name>Zn(2+)</name>
        <dbReference type="ChEBI" id="CHEBI:29105"/>
    </cofactor>
</comment>
<evidence type="ECO:0000256" key="1">
    <source>
        <dbReference type="ARBA" id="ARBA00000098"/>
    </source>
</evidence>
<dbReference type="EC" id="3.4.11.2" evidence="4"/>
<dbReference type="GO" id="GO:0008270">
    <property type="term" value="F:zinc ion binding"/>
    <property type="evidence" value="ECO:0007669"/>
    <property type="project" value="InterPro"/>
</dbReference>
<dbReference type="Gene3D" id="1.10.390.10">
    <property type="entry name" value="Neutral Protease Domain 2"/>
    <property type="match status" value="1"/>
</dbReference>
<keyword evidence="7" id="KW-0645">Protease</keyword>
<dbReference type="AlphaFoldDB" id="A0A4U0F542"/>
<comment type="similarity">
    <text evidence="3">Belongs to the peptidase M1 family.</text>
</comment>
<dbReference type="GO" id="GO:0006508">
    <property type="term" value="P:proteolysis"/>
    <property type="evidence" value="ECO:0007669"/>
    <property type="project" value="UniProtKB-KW"/>
</dbReference>
<protein>
    <recommendedName>
        <fullName evidence="5">Aminopeptidase N</fullName>
        <ecNumber evidence="4">3.4.11.2</ecNumber>
    </recommendedName>
</protein>
<evidence type="ECO:0000256" key="11">
    <source>
        <dbReference type="ARBA" id="ARBA00023049"/>
    </source>
</evidence>
<dbReference type="InterPro" id="IPR050344">
    <property type="entry name" value="Peptidase_M1_aminopeptidases"/>
</dbReference>
<dbReference type="GO" id="GO:0005737">
    <property type="term" value="C:cytoplasm"/>
    <property type="evidence" value="ECO:0007669"/>
    <property type="project" value="TreeGrafter"/>
</dbReference>
<dbReference type="GO" id="GO:0070006">
    <property type="term" value="F:metalloaminopeptidase activity"/>
    <property type="evidence" value="ECO:0007669"/>
    <property type="project" value="TreeGrafter"/>
</dbReference>
<evidence type="ECO:0000256" key="2">
    <source>
        <dbReference type="ARBA" id="ARBA00001947"/>
    </source>
</evidence>
<dbReference type="InterPro" id="IPR027268">
    <property type="entry name" value="Peptidase_M4/M1_CTD_sf"/>
</dbReference>
<evidence type="ECO:0000313" key="15">
    <source>
        <dbReference type="Proteomes" id="UP000307657"/>
    </source>
</evidence>
<dbReference type="CDD" id="cd09602">
    <property type="entry name" value="M1_APN"/>
    <property type="match status" value="1"/>
</dbReference>
<dbReference type="InterPro" id="IPR001930">
    <property type="entry name" value="Peptidase_M1"/>
</dbReference>
<evidence type="ECO:0000256" key="4">
    <source>
        <dbReference type="ARBA" id="ARBA00012564"/>
    </source>
</evidence>
<evidence type="ECO:0000256" key="9">
    <source>
        <dbReference type="ARBA" id="ARBA00022801"/>
    </source>
</evidence>
<dbReference type="InterPro" id="IPR014782">
    <property type="entry name" value="Peptidase_M1_dom"/>
</dbReference>
<reference evidence="14 15" key="1">
    <citation type="submission" date="2019-04" db="EMBL/GenBank/DDBJ databases">
        <title>Lacinutrix sp. nov., isolated from marine water.</title>
        <authorList>
            <person name="Kim W."/>
        </authorList>
    </citation>
    <scope>NUCLEOTIDE SEQUENCE [LARGE SCALE GENOMIC DNA]</scope>
    <source>
        <strain evidence="14 15">CAU 1491</strain>
    </source>
</reference>
<evidence type="ECO:0000256" key="3">
    <source>
        <dbReference type="ARBA" id="ARBA00010136"/>
    </source>
</evidence>
<dbReference type="PANTHER" id="PTHR11533">
    <property type="entry name" value="PROTEASE M1 ZINC METALLOPROTEASE"/>
    <property type="match status" value="1"/>
</dbReference>
<dbReference type="Gene3D" id="2.60.40.1730">
    <property type="entry name" value="tricorn interacting facor f3 domain"/>
    <property type="match status" value="1"/>
</dbReference>
<comment type="caution">
    <text evidence="14">The sequence shown here is derived from an EMBL/GenBank/DDBJ whole genome shotgun (WGS) entry which is preliminary data.</text>
</comment>
<dbReference type="Proteomes" id="UP000307657">
    <property type="component" value="Unassembled WGS sequence"/>
</dbReference>
<dbReference type="GO" id="GO:0043171">
    <property type="term" value="P:peptide catabolic process"/>
    <property type="evidence" value="ECO:0007669"/>
    <property type="project" value="TreeGrafter"/>
</dbReference>
<evidence type="ECO:0000259" key="12">
    <source>
        <dbReference type="Pfam" id="PF01433"/>
    </source>
</evidence>
<evidence type="ECO:0000256" key="5">
    <source>
        <dbReference type="ARBA" id="ARBA00015611"/>
    </source>
</evidence>
<name>A0A4U0F542_9FLAO</name>
<dbReference type="InterPro" id="IPR045357">
    <property type="entry name" value="Aminopeptidase_N-like_N"/>
</dbReference>
<dbReference type="PRINTS" id="PR00756">
    <property type="entry name" value="ALADIPTASE"/>
</dbReference>
<gene>
    <name evidence="14" type="ORF">E5167_01415</name>
</gene>
<keyword evidence="8" id="KW-0479">Metal-binding</keyword>
<keyword evidence="10" id="KW-0862">Zinc</keyword>
<dbReference type="GO" id="GO:0042277">
    <property type="term" value="F:peptide binding"/>
    <property type="evidence" value="ECO:0007669"/>
    <property type="project" value="TreeGrafter"/>
</dbReference>
<dbReference type="Pfam" id="PF01433">
    <property type="entry name" value="Peptidase_M1"/>
    <property type="match status" value="1"/>
</dbReference>
<evidence type="ECO:0000256" key="7">
    <source>
        <dbReference type="ARBA" id="ARBA00022670"/>
    </source>
</evidence>
<dbReference type="SUPFAM" id="SSF63737">
    <property type="entry name" value="Leukotriene A4 hydrolase N-terminal domain"/>
    <property type="match status" value="1"/>
</dbReference>
<dbReference type="SUPFAM" id="SSF55486">
    <property type="entry name" value="Metalloproteases ('zincins'), catalytic domain"/>
    <property type="match status" value="1"/>
</dbReference>
<evidence type="ECO:0000256" key="10">
    <source>
        <dbReference type="ARBA" id="ARBA00022833"/>
    </source>
</evidence>